<dbReference type="Proteomes" id="UP000435357">
    <property type="component" value="Unassembled WGS sequence"/>
</dbReference>
<evidence type="ECO:0000256" key="1">
    <source>
        <dbReference type="SAM" id="SignalP"/>
    </source>
</evidence>
<proteinExistence type="predicted"/>
<dbReference type="AlphaFoldDB" id="A0A6N6M9S5"/>
<protein>
    <submittedName>
        <fullName evidence="2">PorV/PorQ family protein</fullName>
    </submittedName>
</protein>
<accession>A0A6N6M9S5</accession>
<dbReference type="RefSeq" id="WP_151168642.1">
    <property type="nucleotide sequence ID" value="NZ_WACR01000007.1"/>
</dbReference>
<feature type="signal peptide" evidence="1">
    <location>
        <begin position="1"/>
        <end position="27"/>
    </location>
</feature>
<dbReference type="EMBL" id="WACR01000007">
    <property type="protein sequence ID" value="KAB1063816.1"/>
    <property type="molecule type" value="Genomic_DNA"/>
</dbReference>
<sequence>MKRRYSDKIVGAVIFAALTIFSTQTHAGNEDRIGAAGATQLLLNPWARSAGFGNANFATVEGVDAIYGNVSGLAFMNQTQVGFTHTRYLASSGIGINAIGLGQRVGQASVLGVNVVTMNFGEIERTTVNQPEGGLGTYRPTFGHIALSYAREFSNSIYGGITVKAVTEGVADAKAQGVAFDAGIRYVTGKYNNFKFGISLKNIGPKMQYEGDGLSLTNTLDEKQFTLEQRTEGYELPSVLNLGASYDFLLGNIADSAGTDFVAEHRITGAFNFMSNSFGKDQFSLGVEYGLKEMFMVRVGLAYEQDIFDNEASQNVTTGPTAGFTVALPIGDEGKSVDLDYSYRDTNPFDGIHSIGLTLDL</sequence>
<feature type="chain" id="PRO_5026969439" evidence="1">
    <location>
        <begin position="28"/>
        <end position="361"/>
    </location>
</feature>
<reference evidence="2 3" key="1">
    <citation type="submission" date="2019-09" db="EMBL/GenBank/DDBJ databases">
        <title>Genomes of Cryomorphaceae.</title>
        <authorList>
            <person name="Bowman J.P."/>
        </authorList>
    </citation>
    <scope>NUCLEOTIDE SEQUENCE [LARGE SCALE GENOMIC DNA]</scope>
    <source>
        <strain evidence="2 3">KCTC 52047</strain>
    </source>
</reference>
<evidence type="ECO:0000313" key="2">
    <source>
        <dbReference type="EMBL" id="KAB1063816.1"/>
    </source>
</evidence>
<gene>
    <name evidence="2" type="ORF">F3059_09615</name>
</gene>
<dbReference type="Gene3D" id="2.40.160.60">
    <property type="entry name" value="Outer membrane protein transport protein (OMPP1/FadL/TodX)"/>
    <property type="match status" value="1"/>
</dbReference>
<name>A0A6N6M9S5_9FLAO</name>
<keyword evidence="3" id="KW-1185">Reference proteome</keyword>
<organism evidence="2 3">
    <name type="scientific">Salibacter halophilus</name>
    <dbReference type="NCBI Taxonomy" id="1803916"/>
    <lineage>
        <taxon>Bacteria</taxon>
        <taxon>Pseudomonadati</taxon>
        <taxon>Bacteroidota</taxon>
        <taxon>Flavobacteriia</taxon>
        <taxon>Flavobacteriales</taxon>
        <taxon>Salibacteraceae</taxon>
        <taxon>Salibacter</taxon>
    </lineage>
</organism>
<evidence type="ECO:0000313" key="3">
    <source>
        <dbReference type="Proteomes" id="UP000435357"/>
    </source>
</evidence>
<dbReference type="OrthoDB" id="9807473at2"/>
<comment type="caution">
    <text evidence="2">The sequence shown here is derived from an EMBL/GenBank/DDBJ whole genome shotgun (WGS) entry which is preliminary data.</text>
</comment>
<dbReference type="NCBIfam" id="NF033709">
    <property type="entry name" value="PorV_fam"/>
    <property type="match status" value="1"/>
</dbReference>
<keyword evidence="1" id="KW-0732">Signal</keyword>
<dbReference type="SUPFAM" id="SSF56935">
    <property type="entry name" value="Porins"/>
    <property type="match status" value="1"/>
</dbReference>